<evidence type="ECO:0000313" key="1">
    <source>
        <dbReference type="EMBL" id="AZL68866.1"/>
    </source>
</evidence>
<protein>
    <submittedName>
        <fullName evidence="1">Uncharacterized protein</fullName>
    </submittedName>
</protein>
<dbReference type="EMBL" id="CP034338">
    <property type="protein sequence ID" value="AZL68866.1"/>
    <property type="molecule type" value="Genomic_DNA"/>
</dbReference>
<gene>
    <name evidence="1" type="ORF">EJA05_14490</name>
</gene>
<evidence type="ECO:0000313" key="2">
    <source>
        <dbReference type="Proteomes" id="UP000268230"/>
    </source>
</evidence>
<name>A0A3Q8U0Z1_9PSED</name>
<reference evidence="1 2" key="1">
    <citation type="submission" date="2018-12" db="EMBL/GenBank/DDBJ databases">
        <authorList>
            <person name="Li S."/>
            <person name="Yang R."/>
            <person name="Chen G."/>
            <person name="Zou L."/>
            <person name="Zhang C."/>
            <person name="Chen Y."/>
            <person name="Liu Z."/>
            <person name="Li Y."/>
            <person name="Yan Y."/>
            <person name="Huang M."/>
            <person name="Chen T."/>
        </authorList>
    </citation>
    <scope>NUCLEOTIDE SEQUENCE [LARGE SCALE GENOMIC DNA]</scope>
    <source>
        <strain evidence="1 2">1257</strain>
    </source>
</reference>
<accession>A0A3Q8U0Z1</accession>
<dbReference type="KEGG" id="pory:EJA05_14490"/>
<dbReference type="Proteomes" id="UP000268230">
    <property type="component" value="Chromosome"/>
</dbReference>
<organism evidence="1 2">
    <name type="scientific">Pseudomonas entomophila</name>
    <dbReference type="NCBI Taxonomy" id="312306"/>
    <lineage>
        <taxon>Bacteria</taxon>
        <taxon>Pseudomonadati</taxon>
        <taxon>Pseudomonadota</taxon>
        <taxon>Gammaproteobacteria</taxon>
        <taxon>Pseudomonadales</taxon>
        <taxon>Pseudomonadaceae</taxon>
        <taxon>Pseudomonas</taxon>
    </lineage>
</organism>
<dbReference type="AlphaFoldDB" id="A0A3Q8U0Z1"/>
<sequence>MICCILRSSETTCDTDSRALGVALRPFRDTRPLQQETAILCRSGLVPRKGRTAAPALPAPGGCLKVKHPVAKWDVHLQFQSLAHTRKTQATH</sequence>
<proteinExistence type="predicted"/>
<dbReference type="OrthoDB" id="7031409at2"/>